<reference evidence="3 4" key="1">
    <citation type="submission" date="2018-08" db="EMBL/GenBank/DDBJ databases">
        <title>Fibrisoma montanum sp. nov., isolated from Danxia mountain soil.</title>
        <authorList>
            <person name="Huang Y."/>
        </authorList>
    </citation>
    <scope>NUCLEOTIDE SEQUENCE [LARGE SCALE GENOMIC DNA]</scope>
    <source>
        <strain evidence="3 4">HYT19</strain>
    </source>
</reference>
<sequence>MKLIWLFLLPLLIGQSAHAQADKPLTVQLKPQKSGYQLIVNNKPYFIKGAVGSDYLEKLKQYGGNSIRANSRSLDKAHALGLTVLVNLPVRAERDGMNYDDAAAVRQQHDKVMEIVRQTKDHPAVLMWALGNELDFIQANVKDKYNLKVWDAVNALAQEIHSIDPNHPIMTVVGSINEEKIRDLLTKCPNLDLLGINEYGDLNKIPQWLRQFGWKKPYAVTEWGPTGFWQVRKTPWKAPVEETSSMKADKYHERYDSAIAADKDLCIGSYVFLWRQHQERTHTWFGMFDENGLETEAVDVMHHAWTGEWPANRTPRLDSVKIGNQTAYDGVYLQPGQSYRAAVWVTDPEGDPLRYNWEVLPEGTRFPYGGNGEKRPPALPGLIGAASNRQISFQAPIEEGPYRLFVYAYDDKGHWATANVPFYVKK</sequence>
<name>A0A418M8P3_9BACT</name>
<evidence type="ECO:0000256" key="1">
    <source>
        <dbReference type="SAM" id="SignalP"/>
    </source>
</evidence>
<dbReference type="SUPFAM" id="SSF51445">
    <property type="entry name" value="(Trans)glycosidases"/>
    <property type="match status" value="1"/>
</dbReference>
<proteinExistence type="predicted"/>
<dbReference type="PANTHER" id="PTHR42732">
    <property type="entry name" value="BETA-GALACTOSIDASE"/>
    <property type="match status" value="1"/>
</dbReference>
<keyword evidence="1" id="KW-0732">Signal</keyword>
<evidence type="ECO:0000259" key="2">
    <source>
        <dbReference type="Pfam" id="PF02836"/>
    </source>
</evidence>
<feature type="domain" description="Glycoside hydrolase family 2 catalytic" evidence="2">
    <location>
        <begin position="100"/>
        <end position="224"/>
    </location>
</feature>
<dbReference type="OrthoDB" id="9801077at2"/>
<dbReference type="InterPro" id="IPR006103">
    <property type="entry name" value="Glyco_hydro_2_cat"/>
</dbReference>
<dbReference type="PANTHER" id="PTHR42732:SF1">
    <property type="entry name" value="BETA-MANNOSIDASE"/>
    <property type="match status" value="1"/>
</dbReference>
<evidence type="ECO:0000313" key="3">
    <source>
        <dbReference type="EMBL" id="RIV22460.1"/>
    </source>
</evidence>
<organism evidence="3 4">
    <name type="scientific">Fibrisoma montanum</name>
    <dbReference type="NCBI Taxonomy" id="2305895"/>
    <lineage>
        <taxon>Bacteria</taxon>
        <taxon>Pseudomonadati</taxon>
        <taxon>Bacteroidota</taxon>
        <taxon>Cytophagia</taxon>
        <taxon>Cytophagales</taxon>
        <taxon>Spirosomataceae</taxon>
        <taxon>Fibrisoma</taxon>
    </lineage>
</organism>
<dbReference type="AlphaFoldDB" id="A0A418M8P3"/>
<dbReference type="InterPro" id="IPR051913">
    <property type="entry name" value="GH2_Domain-Containing"/>
</dbReference>
<comment type="caution">
    <text evidence="3">The sequence shown here is derived from an EMBL/GenBank/DDBJ whole genome shotgun (WGS) entry which is preliminary data.</text>
</comment>
<dbReference type="InterPro" id="IPR017853">
    <property type="entry name" value="GH"/>
</dbReference>
<gene>
    <name evidence="3" type="ORF">DYU11_15705</name>
</gene>
<evidence type="ECO:0000313" key="4">
    <source>
        <dbReference type="Proteomes" id="UP000283523"/>
    </source>
</evidence>
<dbReference type="Gene3D" id="3.20.20.80">
    <property type="entry name" value="Glycosidases"/>
    <property type="match status" value="1"/>
</dbReference>
<dbReference type="EMBL" id="QXED01000004">
    <property type="protein sequence ID" value="RIV22460.1"/>
    <property type="molecule type" value="Genomic_DNA"/>
</dbReference>
<protein>
    <recommendedName>
        <fullName evidence="2">Glycoside hydrolase family 2 catalytic domain-containing protein</fullName>
    </recommendedName>
</protein>
<dbReference type="RefSeq" id="WP_119668645.1">
    <property type="nucleotide sequence ID" value="NZ_QXED01000004.1"/>
</dbReference>
<keyword evidence="4" id="KW-1185">Reference proteome</keyword>
<dbReference type="Pfam" id="PF02836">
    <property type="entry name" value="Glyco_hydro_2_C"/>
    <property type="match status" value="1"/>
</dbReference>
<feature type="signal peptide" evidence="1">
    <location>
        <begin position="1"/>
        <end position="19"/>
    </location>
</feature>
<dbReference type="GO" id="GO:0005975">
    <property type="term" value="P:carbohydrate metabolic process"/>
    <property type="evidence" value="ECO:0007669"/>
    <property type="project" value="InterPro"/>
</dbReference>
<dbReference type="GO" id="GO:0004553">
    <property type="term" value="F:hydrolase activity, hydrolyzing O-glycosyl compounds"/>
    <property type="evidence" value="ECO:0007669"/>
    <property type="project" value="InterPro"/>
</dbReference>
<accession>A0A418M8P3</accession>
<feature type="chain" id="PRO_5019513779" description="Glycoside hydrolase family 2 catalytic domain-containing protein" evidence="1">
    <location>
        <begin position="20"/>
        <end position="426"/>
    </location>
</feature>
<dbReference type="Proteomes" id="UP000283523">
    <property type="component" value="Unassembled WGS sequence"/>
</dbReference>